<protein>
    <submittedName>
        <fullName evidence="6">DUF11 domain-containing protein</fullName>
    </submittedName>
</protein>
<feature type="domain" description="SD-repeat containing protein B" evidence="5">
    <location>
        <begin position="1225"/>
        <end position="1337"/>
    </location>
</feature>
<dbReference type="SUPFAM" id="SSF117074">
    <property type="entry name" value="Hypothetical protein PA1324"/>
    <property type="match status" value="10"/>
</dbReference>
<dbReference type="PANTHER" id="PTHR23303">
    <property type="entry name" value="CARBOXYPEPTIDASE REGULATORY REGION-CONTAINING"/>
    <property type="match status" value="1"/>
</dbReference>
<name>A0A6I1MLC0_9CLOT</name>
<dbReference type="SUPFAM" id="SSF49401">
    <property type="entry name" value="Bacterial adhesins"/>
    <property type="match status" value="3"/>
</dbReference>
<dbReference type="RefSeq" id="WP_152889159.1">
    <property type="nucleotide sequence ID" value="NZ_WHJC01000078.1"/>
</dbReference>
<dbReference type="InterPro" id="IPR033764">
    <property type="entry name" value="Sdr_B"/>
</dbReference>
<gene>
    <name evidence="6" type="ORF">GBZ86_07210</name>
</gene>
<feature type="domain" description="DUF11" evidence="4">
    <location>
        <begin position="1582"/>
        <end position="1678"/>
    </location>
</feature>
<dbReference type="Pfam" id="PF01345">
    <property type="entry name" value="DUF11"/>
    <property type="match status" value="5"/>
</dbReference>
<evidence type="ECO:0000259" key="5">
    <source>
        <dbReference type="Pfam" id="PF17210"/>
    </source>
</evidence>
<evidence type="ECO:0000256" key="3">
    <source>
        <dbReference type="ARBA" id="ARBA00022729"/>
    </source>
</evidence>
<dbReference type="InterPro" id="IPR008966">
    <property type="entry name" value="Adhesion_dom_sf"/>
</dbReference>
<feature type="domain" description="SD-repeat containing protein B" evidence="5">
    <location>
        <begin position="872"/>
        <end position="987"/>
    </location>
</feature>
<dbReference type="InterPro" id="IPR013783">
    <property type="entry name" value="Ig-like_fold"/>
</dbReference>
<feature type="domain" description="SD-repeat containing protein B" evidence="5">
    <location>
        <begin position="2170"/>
        <end position="2245"/>
    </location>
</feature>
<feature type="domain" description="SD-repeat containing protein B" evidence="5">
    <location>
        <begin position="2053"/>
        <end position="2165"/>
    </location>
</feature>
<dbReference type="GO" id="GO:0005576">
    <property type="term" value="C:extracellular region"/>
    <property type="evidence" value="ECO:0007669"/>
    <property type="project" value="UniProtKB-SubCell"/>
</dbReference>
<dbReference type="Gene3D" id="2.60.40.740">
    <property type="match status" value="3"/>
</dbReference>
<feature type="domain" description="SD-repeat containing protein B" evidence="5">
    <location>
        <begin position="2401"/>
        <end position="2513"/>
    </location>
</feature>
<comment type="subcellular location">
    <subcellularLocation>
        <location evidence="1">Secreted</location>
    </subcellularLocation>
</comment>
<feature type="domain" description="DUF11" evidence="4">
    <location>
        <begin position="1934"/>
        <end position="2033"/>
    </location>
</feature>
<feature type="domain" description="DUF11" evidence="4">
    <location>
        <begin position="1102"/>
        <end position="1203"/>
    </location>
</feature>
<keyword evidence="3" id="KW-0732">Signal</keyword>
<accession>A0A6I1MLC0</accession>
<keyword evidence="7" id="KW-1185">Reference proteome</keyword>
<dbReference type="PANTHER" id="PTHR23303:SF15">
    <property type="entry name" value="COLOSSIN-A"/>
    <property type="match status" value="1"/>
</dbReference>
<dbReference type="Pfam" id="PF17210">
    <property type="entry name" value="SdrD_B"/>
    <property type="match status" value="10"/>
</dbReference>
<evidence type="ECO:0000259" key="4">
    <source>
        <dbReference type="Pfam" id="PF01345"/>
    </source>
</evidence>
<comment type="caution">
    <text evidence="6">The sequence shown here is derived from an EMBL/GenBank/DDBJ whole genome shotgun (WGS) entry which is preliminary data.</text>
</comment>
<dbReference type="Gene3D" id="2.60.40.10">
    <property type="entry name" value="Immunoglobulins"/>
    <property type="match status" value="10"/>
</dbReference>
<proteinExistence type="predicted"/>
<dbReference type="NCBIfam" id="TIGR01451">
    <property type="entry name" value="B_ant_repeat"/>
    <property type="match status" value="6"/>
</dbReference>
<evidence type="ECO:0000313" key="6">
    <source>
        <dbReference type="EMBL" id="MPQ43543.1"/>
    </source>
</evidence>
<sequence>MNLLYINLIKENKRNNNINLADLEVAAGTITKTVDKTQVNLQESFRYTINASFSGIQGAIALATIEDFIPDYIQYTLPPIGGLLKNKKEEDTTVNGQRGKKITFDFGSITDLGQAIALDLSCRFSFGTDNGTTFINKAILKVNSDAPIERSSPPVTLILNPDFELTKEVIIPDRVGPSVGGILIYILTLRNKLKSQGGQGDLGAKITNVRIVDTLLSGVSIDNSITSPTGTDISGYDKRTNTLTVRSTSNTVTFTLSEYFGTEYKFIYAVKVPTNFNIGDAINNRVTWTADPPTPPKPPIIVTTNVADDNYRADVIKSGPTHASAGNRISYEIFVRNSGNKDLTNVQIIDTIPEEVIVNRINIGDFCIVLVSKAFYLNSVNMTIDYEINNSGTFINLGTYATNQAQFIDLTNKVSLGQKITKIRWSLPRLPVGYSNCERLAIDGVINSNTTSQNIINKVELKADNGVNEEEYYTTIIDGLSELRIIKEEISPNTDVISGQTIRYKLRVVADKSQIDNPIITDLLDDKLEYTNNEYYKYYNYFDNENLEGNNSTFQAKGSKVIVENINNFNGTGKTLIRYKFNDGFKLEQRGNFSVEFDVKVKKGAKGEIINTGVLGNKGNKGIVDTRNILRGSKEYTDSDDRDGDGIRDETLLESNEVRNNIIITKSIASDKKVKGPLDSDFIEEPQVGNTFSGGVIEYKLTIENVGASVLNSIELIDILPRLGDTGVIDITPRNSQFTVYEVSEVTAIISPSRTPTPNLIIEYSTSNDPIRFNNTGQTIGIGNWSNIAPVPITNNRAFKITSSNLNLNQGEKLVITVKAVTPVGVTTGLVAWNSFALKGTYTENGQIQNLLPVEPEKVGVEVKEVGNGKVKIGDFVWHDLNGDGIQDIGEPGVNGVEVQLYKSDGISLGSTFTTNNFNGEPGFYLFDNLEPGNYFITFKKPNGFQFTLKDQGSDITKNSKARETSGKTENITLTAGQANLNIDAGLVKLGRVGDTVWLDLNEDGIKDINEPGISGVTVNLYDCTDTSQSTVKYSATTNLEGIYIIENVKPGSYFAVFSKPVGYRFITTRGLVDVNGKGQCFTLQSGGENLDVDAPLIDEKDVKVTKSVDKRSAEIGEELTYTITIANNGVFKVENVTLIDRLPQGTTFVQNSITVNGIVRSGITLDNNINIGDIQPNATLIVKFKVRINETGFIVSQVTNQAVITFDGGEEEPPIVVTDVVKSSIGDFVWYDLNGNGIQDNGEPGVQNVTVRLYESSNLNTPINTVITNTSGIYLFDNLKSGNYTVEFEKPDGYNFTIKDAGSDNTKNSKVIQSTGRTNNISLGKDENNLNIDAGLIDIKNVRTIKSVDKTRAELGEELTYTITITNNGIKSIKNVELIDRVPNGTTFIPNSITIDRIVKNNINLDNNLNIGEIQPNQTVIVTFKVVIKETLPIPQQVTNQAVITFDGGREEPPIVVTDVIKSSIGDFVWFDLNSNGIQDNGEPGIQNVTVRLYESNNLSRIIKTAVTGSNGEYLFDNLKSGNYTVEFVKPNGYNFTIKDAGSDNTKNSKAIQSTGRTNNISLGKNENKLNIDAGLIDIKDVKTKKTVDKATAEIGEELTYTIEIINDGVKPIRNVRLIDKIPEGTVFVSNSITIRGRRVADGDLGTGINIGEIASKEIVSVTFKVKINDSDFIPKTVSNKAIIIFDGGKEEPPIVVTDVVKSSIGDFVWHDLNGNGIQDGGEPGIQGVTVRLYQSNNLNNAIKTVITDLRGRYLFDNLKSGEYIVEFVKPNGFNFTIKNAGRDVTKNSKVIIATGRTDSISLGLAENNLTIDAGLIKPITIGDTVWLDSNKDGIQQSGEPGIENVNITLFNCNDDTRTQYSAITNNNGKYLITNVLPGSYYAIFTKPVGYEFVTVGGFVDINGQGKCFTIQSGEENLDVDAPLIDIKNITTNKTVNLANAELEDELLYTVTILNRGVLAVKNVQLKDKIPSGTTFIPGSIAVRGRVVSDVNLDSGLNIGDVNANEQVIVTFKVKIGKVLPVPNPIVNKATIIFEGGEEETPPTVTNVEKSSIGDFVWHDLNGNGIQDGGEPGVNGVTVKLYKSSDLNNAIRTEVTQANGYYLFDNLRSGEYIVEFVKLIGYNFTIKGAGVDNTKNSKVNISTGRTDNIILARGITDLTIDAGLIQPITIGDTAWLDRNEDGVQQPDEPGVGNILVTLYNCSDDSATQYTAITDRNGKYLITNVLPGRYYAIFTKPPGYNFVTVGGLVDTNGRGGCFHIQSGEQNLFVDAPLIDIKNVDVDKTVNLTTAQIGDELLYTITIINKGVAPIVNVKMLDSIPAGTIFVNGSVQVNNLSRPNDNPQNSILIGTMQPNERSTVIFKVRIGNILPNPNPIVNKARITFSGGDRETPPVTTDVVKSSIGDFVWEDLNGNGIQDGNEPGVGNIRVNLYLADNLTTSIRNTRTNLNGQYLFDNLRSGNYIVEFIKEDNTEFTIKNAGLDDNLNSKVNQLTGRTDNIDLRRNEAKLNIDAGIIKLAIVGDKAWLDLNENGIEEPGEPGVGGVKITLYDCDTETPTQYTEITDSRGMYLIRGVKPGKYYGIFVPKPGYGFVTAGNFVDENGRTKCFTINSGDKKLDVDVPLKKVPCIIETCICGKVIDKCTCLGVECIEVFLMKANVVILKTTTDCMGMYCFKITNPGMYKLVFATMCCGYYITPRILKINVECGESICDLITVVCMNKLSEKYCKTVCIEQPYCTCEKCRMRNCLT</sequence>
<feature type="domain" description="SD-repeat containing protein B" evidence="5">
    <location>
        <begin position="1822"/>
        <end position="1923"/>
    </location>
</feature>
<feature type="domain" description="DUF11" evidence="4">
    <location>
        <begin position="2279"/>
        <end position="2387"/>
    </location>
</feature>
<feature type="domain" description="SD-repeat containing protein B" evidence="5">
    <location>
        <begin position="1465"/>
        <end position="1577"/>
    </location>
</feature>
<dbReference type="OrthoDB" id="1726259at2"/>
<evidence type="ECO:0000256" key="2">
    <source>
        <dbReference type="ARBA" id="ARBA00022525"/>
    </source>
</evidence>
<dbReference type="InterPro" id="IPR047589">
    <property type="entry name" value="DUF11_rpt"/>
</dbReference>
<feature type="domain" description="SD-repeat containing protein B" evidence="5">
    <location>
        <begin position="2519"/>
        <end position="2609"/>
    </location>
</feature>
<organism evidence="6 7">
    <name type="scientific">Clostridium tarantellae</name>
    <dbReference type="NCBI Taxonomy" id="39493"/>
    <lineage>
        <taxon>Bacteria</taxon>
        <taxon>Bacillati</taxon>
        <taxon>Bacillota</taxon>
        <taxon>Clostridia</taxon>
        <taxon>Eubacteriales</taxon>
        <taxon>Clostridiaceae</taxon>
        <taxon>Clostridium</taxon>
    </lineage>
</organism>
<dbReference type="Proteomes" id="UP000430345">
    <property type="component" value="Unassembled WGS sequence"/>
</dbReference>
<dbReference type="InterPro" id="IPR051417">
    <property type="entry name" value="SDr/BOS_complex"/>
</dbReference>
<evidence type="ECO:0000256" key="1">
    <source>
        <dbReference type="ARBA" id="ARBA00004613"/>
    </source>
</evidence>
<feature type="domain" description="SD-repeat containing protein B" evidence="5">
    <location>
        <begin position="1705"/>
        <end position="1817"/>
    </location>
</feature>
<dbReference type="EMBL" id="WHJC01000078">
    <property type="protein sequence ID" value="MPQ43543.1"/>
    <property type="molecule type" value="Genomic_DNA"/>
</dbReference>
<evidence type="ECO:0000313" key="7">
    <source>
        <dbReference type="Proteomes" id="UP000430345"/>
    </source>
</evidence>
<feature type="domain" description="DUF11" evidence="4">
    <location>
        <begin position="1347"/>
        <end position="1446"/>
    </location>
</feature>
<reference evidence="6 7" key="1">
    <citation type="submission" date="2019-10" db="EMBL/GenBank/DDBJ databases">
        <title>The Genome Sequence of Clostridium tarantellae Isolated from Fish Brain.</title>
        <authorList>
            <person name="Bano L."/>
            <person name="Kiel M."/>
            <person name="Sales G."/>
            <person name="Doxey A.C."/>
            <person name="Mansfield M.J."/>
            <person name="Schiavone M."/>
            <person name="Rossetto O."/>
            <person name="Pirazzini M."/>
            <person name="Dobrindt U."/>
            <person name="Montecucco C."/>
        </authorList>
    </citation>
    <scope>NUCLEOTIDE SEQUENCE [LARGE SCALE GENOMIC DNA]</scope>
    <source>
        <strain evidence="6 7">DSM 3997</strain>
    </source>
</reference>
<keyword evidence="2" id="KW-0964">Secreted</keyword>
<dbReference type="InterPro" id="IPR001434">
    <property type="entry name" value="OmcB-like_DUF11"/>
</dbReference>
<feature type="domain" description="SD-repeat containing protein B" evidence="5">
    <location>
        <begin position="992"/>
        <end position="1095"/>
    </location>
</feature>